<feature type="region of interest" description="Disordered" evidence="3">
    <location>
        <begin position="585"/>
        <end position="654"/>
    </location>
</feature>
<dbReference type="GO" id="GO:0005085">
    <property type="term" value="F:guanyl-nucleotide exchange factor activity"/>
    <property type="evidence" value="ECO:0007669"/>
    <property type="project" value="InterPro"/>
</dbReference>
<dbReference type="VEuPathDB" id="AmoebaDB:ACA1_015310"/>
<dbReference type="PANTHER" id="PTHR12673">
    <property type="entry name" value="FACIOGENITAL DYSPLASIA PROTEIN"/>
    <property type="match status" value="1"/>
</dbReference>
<dbReference type="Gene3D" id="1.20.900.10">
    <property type="entry name" value="Dbl homology (DH) domain"/>
    <property type="match status" value="1"/>
</dbReference>
<dbReference type="EMBL" id="KB008131">
    <property type="protein sequence ID" value="ELR12103.1"/>
    <property type="molecule type" value="Genomic_DNA"/>
</dbReference>
<feature type="domain" description="SH3" evidence="4">
    <location>
        <begin position="716"/>
        <end position="776"/>
    </location>
</feature>
<dbReference type="SUPFAM" id="SSF50044">
    <property type="entry name" value="SH3-domain"/>
    <property type="match status" value="1"/>
</dbReference>
<dbReference type="Gene3D" id="2.30.30.40">
    <property type="entry name" value="SH3 Domains"/>
    <property type="match status" value="1"/>
</dbReference>
<evidence type="ECO:0000313" key="8">
    <source>
        <dbReference type="Proteomes" id="UP000011083"/>
    </source>
</evidence>
<dbReference type="PANTHER" id="PTHR12673:SF263">
    <property type="entry name" value="PLECKSTRIN DOMAIN-CONTAINING PROTEIN"/>
    <property type="match status" value="1"/>
</dbReference>
<evidence type="ECO:0000259" key="6">
    <source>
        <dbReference type="PROSITE" id="PS50195"/>
    </source>
</evidence>
<feature type="domain" description="PX" evidence="6">
    <location>
        <begin position="430"/>
        <end position="540"/>
    </location>
</feature>
<dbReference type="Gene3D" id="3.30.1520.10">
    <property type="entry name" value="Phox-like domain"/>
    <property type="match status" value="1"/>
</dbReference>
<dbReference type="GO" id="GO:0035091">
    <property type="term" value="F:phosphatidylinositol binding"/>
    <property type="evidence" value="ECO:0007669"/>
    <property type="project" value="InterPro"/>
</dbReference>
<dbReference type="Pfam" id="PF14604">
    <property type="entry name" value="SH3_9"/>
    <property type="match status" value="1"/>
</dbReference>
<dbReference type="InterPro" id="IPR001683">
    <property type="entry name" value="PX_dom"/>
</dbReference>
<dbReference type="InterPro" id="IPR035899">
    <property type="entry name" value="DBL_dom_sf"/>
</dbReference>
<dbReference type="PROSITE" id="PS50002">
    <property type="entry name" value="SH3"/>
    <property type="match status" value="1"/>
</dbReference>
<evidence type="ECO:0000259" key="4">
    <source>
        <dbReference type="PROSITE" id="PS50002"/>
    </source>
</evidence>
<dbReference type="InterPro" id="IPR036871">
    <property type="entry name" value="PX_dom_sf"/>
</dbReference>
<dbReference type="GO" id="GO:0005737">
    <property type="term" value="C:cytoplasm"/>
    <property type="evidence" value="ECO:0007669"/>
    <property type="project" value="TreeGrafter"/>
</dbReference>
<feature type="compositionally biased region" description="Acidic residues" evidence="3">
    <location>
        <begin position="683"/>
        <end position="693"/>
    </location>
</feature>
<name>L8GHA4_ACACF</name>
<protein>
    <submittedName>
        <fullName evidence="7">RhoGEF domain containing protein</fullName>
    </submittedName>
</protein>
<evidence type="ECO:0000256" key="3">
    <source>
        <dbReference type="SAM" id="MobiDB-lite"/>
    </source>
</evidence>
<dbReference type="CDD" id="cd00160">
    <property type="entry name" value="RhoGEF"/>
    <property type="match status" value="1"/>
</dbReference>
<evidence type="ECO:0000256" key="2">
    <source>
        <dbReference type="PROSITE-ProRule" id="PRU00192"/>
    </source>
</evidence>
<dbReference type="SMART" id="SM00325">
    <property type="entry name" value="RhoGEF"/>
    <property type="match status" value="1"/>
</dbReference>
<dbReference type="CDD" id="cd06093">
    <property type="entry name" value="PX_domain"/>
    <property type="match status" value="1"/>
</dbReference>
<dbReference type="PROSITE" id="PS50010">
    <property type="entry name" value="DH_2"/>
    <property type="match status" value="1"/>
</dbReference>
<feature type="region of interest" description="Disordered" evidence="3">
    <location>
        <begin position="676"/>
        <end position="712"/>
    </location>
</feature>
<dbReference type="InterPro" id="IPR036028">
    <property type="entry name" value="SH3-like_dom_sf"/>
</dbReference>
<evidence type="ECO:0000259" key="5">
    <source>
        <dbReference type="PROSITE" id="PS50010"/>
    </source>
</evidence>
<dbReference type="GeneID" id="14912587"/>
<dbReference type="KEGG" id="acan:ACA1_015310"/>
<dbReference type="Proteomes" id="UP000011083">
    <property type="component" value="Unassembled WGS sequence"/>
</dbReference>
<dbReference type="SUPFAM" id="SSF48065">
    <property type="entry name" value="DBL homology domain (DH-domain)"/>
    <property type="match status" value="1"/>
</dbReference>
<dbReference type="InterPro" id="IPR000219">
    <property type="entry name" value="DH_dom"/>
</dbReference>
<keyword evidence="8" id="KW-1185">Reference proteome</keyword>
<feature type="compositionally biased region" description="Basic and acidic residues" evidence="3">
    <location>
        <begin position="602"/>
        <end position="613"/>
    </location>
</feature>
<evidence type="ECO:0000256" key="1">
    <source>
        <dbReference type="ARBA" id="ARBA00022443"/>
    </source>
</evidence>
<dbReference type="SMART" id="SM00312">
    <property type="entry name" value="PX"/>
    <property type="match status" value="1"/>
</dbReference>
<keyword evidence="1 2" id="KW-0728">SH3 domain</keyword>
<organism evidence="7 8">
    <name type="scientific">Acanthamoeba castellanii (strain ATCC 30010 / Neff)</name>
    <dbReference type="NCBI Taxonomy" id="1257118"/>
    <lineage>
        <taxon>Eukaryota</taxon>
        <taxon>Amoebozoa</taxon>
        <taxon>Discosea</taxon>
        <taxon>Longamoebia</taxon>
        <taxon>Centramoebida</taxon>
        <taxon>Acanthamoebidae</taxon>
        <taxon>Acanthamoeba</taxon>
    </lineage>
</organism>
<proteinExistence type="predicted"/>
<feature type="domain" description="DH" evidence="5">
    <location>
        <begin position="52"/>
        <end position="231"/>
    </location>
</feature>
<dbReference type="OrthoDB" id="660555at2759"/>
<feature type="compositionally biased region" description="Polar residues" evidence="3">
    <location>
        <begin position="624"/>
        <end position="639"/>
    </location>
</feature>
<dbReference type="SMART" id="SM00326">
    <property type="entry name" value="SH3"/>
    <property type="match status" value="1"/>
</dbReference>
<sequence length="783" mass="89241">MSTRTPSVQNFAQVMMVSSPALPTSAKPDSPIAQRKINEQNQPQPAMSKMSMRQVAAEEILSSEQTYVDQIHLCIESYKKPIQASKLLEDKVVRDLFSNVETIYAELKTRMRRWTSPTEKNSIGDVMTRLIPYLKIYQEYINNYENSIKVLNKLLEKNSKFVQLLNCLGSGSFLGKLGLDLLRGVPVQRITRYVLLLKQLLKYTPEDHVDFEQLSDSYDKMYALAEYINEKKREQLRESDSSPQIAREHKWKTESKSKTCDYCGQMAMGSHLRVHEECKSKAPMYCSDRTKVSLVKHNRYLIEEAEFMHKMTPLDHPDSRAKLCAALVLVVNDGLVIVHKSEHSDKYALLAFVRWFKKSTNEHAILNENVTDTAFSVTDPRSRMVHTFSTDSKEKKEHVVELVRSLMNKWHTGILEKQRETEEVKEQFKGLTFKILFTVPVHSSTEKEFIAYVVELRMESGSATLIKRYRQFLSLHKKLKTLYKNVPKFPGKKYVGNTAPRFVQKRCRQLEAYLNKIITFPGAFDVEEVRTFLMTTISSKGEDEKALIKRGWSKDKEKIEEISRQRSNTVSTYLETVRLSTYTPRASVYGYEPPRSVGEEPSGERTPPDRSSVDDSTATEDSSDPLTQSSGLVRTTANQPLGAIGRLSRGEGDMSTKDTALWERMQRSSGQVALAEHNNNDNDNNDEGEEGDTEATTIKPAGNDSDSDAGHYDASADKQRAVVLYDFVGQGTEELDIVAGDVVTVWERSNDEWWFGSVNGRDFGFFPKIYVQVLGLDDHGRHQ</sequence>
<dbReference type="Pfam" id="PF00787">
    <property type="entry name" value="PX"/>
    <property type="match status" value="1"/>
</dbReference>
<gene>
    <name evidence="7" type="ORF">ACA1_015310</name>
</gene>
<dbReference type="PROSITE" id="PS50195">
    <property type="entry name" value="PX"/>
    <property type="match status" value="1"/>
</dbReference>
<dbReference type="AlphaFoldDB" id="L8GHA4"/>
<dbReference type="InterPro" id="IPR051092">
    <property type="entry name" value="FYVE_RhoGEF_PH"/>
</dbReference>
<reference evidence="7 8" key="1">
    <citation type="journal article" date="2013" name="Genome Biol.">
        <title>Genome of Acanthamoeba castellanii highlights extensive lateral gene transfer and early evolution of tyrosine kinase signaling.</title>
        <authorList>
            <person name="Clarke M."/>
            <person name="Lohan A.J."/>
            <person name="Liu B."/>
            <person name="Lagkouvardos I."/>
            <person name="Roy S."/>
            <person name="Zafar N."/>
            <person name="Bertelli C."/>
            <person name="Schilde C."/>
            <person name="Kianianmomeni A."/>
            <person name="Burglin T.R."/>
            <person name="Frech C."/>
            <person name="Turcotte B."/>
            <person name="Kopec K.O."/>
            <person name="Synnott J.M."/>
            <person name="Choo C."/>
            <person name="Paponov I."/>
            <person name="Finkler A."/>
            <person name="Soon Heng Tan C."/>
            <person name="Hutchins A.P."/>
            <person name="Weinmeier T."/>
            <person name="Rattei T."/>
            <person name="Chu J.S."/>
            <person name="Gimenez G."/>
            <person name="Irimia M."/>
            <person name="Rigden D.J."/>
            <person name="Fitzpatrick D.A."/>
            <person name="Lorenzo-Morales J."/>
            <person name="Bateman A."/>
            <person name="Chiu C.H."/>
            <person name="Tang P."/>
            <person name="Hegemann P."/>
            <person name="Fromm H."/>
            <person name="Raoult D."/>
            <person name="Greub G."/>
            <person name="Miranda-Saavedra D."/>
            <person name="Chen N."/>
            <person name="Nash P."/>
            <person name="Ginger M.L."/>
            <person name="Horn M."/>
            <person name="Schaap P."/>
            <person name="Caler L."/>
            <person name="Loftus B."/>
        </authorList>
    </citation>
    <scope>NUCLEOTIDE SEQUENCE [LARGE SCALE GENOMIC DNA]</scope>
    <source>
        <strain evidence="7 8">Neff</strain>
    </source>
</reference>
<dbReference type="RefSeq" id="XP_004334116.1">
    <property type="nucleotide sequence ID" value="XM_004334068.1"/>
</dbReference>
<evidence type="ECO:0000313" key="7">
    <source>
        <dbReference type="EMBL" id="ELR12103.1"/>
    </source>
</evidence>
<dbReference type="InterPro" id="IPR001452">
    <property type="entry name" value="SH3_domain"/>
</dbReference>
<dbReference type="CDD" id="cd00174">
    <property type="entry name" value="SH3"/>
    <property type="match status" value="1"/>
</dbReference>
<accession>L8GHA4</accession>
<dbReference type="Pfam" id="PF00621">
    <property type="entry name" value="RhoGEF"/>
    <property type="match status" value="1"/>
</dbReference>
<dbReference type="SUPFAM" id="SSF64268">
    <property type="entry name" value="PX domain"/>
    <property type="match status" value="1"/>
</dbReference>